<evidence type="ECO:0000313" key="3">
    <source>
        <dbReference type="Proteomes" id="UP000252586"/>
    </source>
</evidence>
<gene>
    <name evidence="2" type="ORF">DFR74_10743</name>
</gene>
<dbReference type="STRING" id="1210090.GCA_001613185_06612"/>
<sequence length="188" mass="20997">MHLIEVERKRELPDPKPLRRRLAELGYREAGHLTEVDTYYSRPDVDYMKTVECLRIRRRDGFGEITYKPPSNASTHRDADVIAKRETNVLLSGPDQASAASQLLAAIGMVELVRVEKDRAIYKHPDHDDTIVSIDVVTRAGTFVETEVTDTDPDAAAIRLGEVETELGIVDCSVVGLPYRDLVMAAAH</sequence>
<dbReference type="OrthoDB" id="9781176at2"/>
<dbReference type="RefSeq" id="WP_113975201.1">
    <property type="nucleotide sequence ID" value="NZ_QNRE01000007.1"/>
</dbReference>
<protein>
    <submittedName>
        <fullName evidence="2">Adenylate cyclase</fullName>
    </submittedName>
</protein>
<proteinExistence type="predicted"/>
<keyword evidence="3" id="KW-1185">Reference proteome</keyword>
<dbReference type="PANTHER" id="PTHR21028:SF2">
    <property type="entry name" value="CYTH DOMAIN-CONTAINING PROTEIN"/>
    <property type="match status" value="1"/>
</dbReference>
<dbReference type="EMBL" id="QNRE01000007">
    <property type="protein sequence ID" value="RBO89366.1"/>
    <property type="molecule type" value="Genomic_DNA"/>
</dbReference>
<dbReference type="SMART" id="SM01118">
    <property type="entry name" value="CYTH"/>
    <property type="match status" value="1"/>
</dbReference>
<dbReference type="Pfam" id="PF01928">
    <property type="entry name" value="CYTH"/>
    <property type="match status" value="1"/>
</dbReference>
<evidence type="ECO:0000313" key="2">
    <source>
        <dbReference type="EMBL" id="RBO89366.1"/>
    </source>
</evidence>
<dbReference type="CDD" id="cd07890">
    <property type="entry name" value="CYTH-like_AC_IV-like"/>
    <property type="match status" value="1"/>
</dbReference>
<accession>A0A366DHA0</accession>
<dbReference type="InterPro" id="IPR008173">
    <property type="entry name" value="Adenylyl_cyclase_CyaB"/>
</dbReference>
<dbReference type="PANTHER" id="PTHR21028">
    <property type="entry name" value="SI:CH211-156B7.4"/>
    <property type="match status" value="1"/>
</dbReference>
<reference evidence="2 3" key="1">
    <citation type="submission" date="2018-06" db="EMBL/GenBank/DDBJ databases">
        <title>Genomic Encyclopedia of Type Strains, Phase IV (KMG-IV): sequencing the most valuable type-strain genomes for metagenomic binning, comparative biology and taxonomic classification.</title>
        <authorList>
            <person name="Goeker M."/>
        </authorList>
    </citation>
    <scope>NUCLEOTIDE SEQUENCE [LARGE SCALE GENOMIC DNA]</scope>
    <source>
        <strain evidence="2 3">DSM 44599</strain>
    </source>
</reference>
<dbReference type="PROSITE" id="PS51707">
    <property type="entry name" value="CYTH"/>
    <property type="match status" value="1"/>
</dbReference>
<evidence type="ECO:0000259" key="1">
    <source>
        <dbReference type="PROSITE" id="PS51707"/>
    </source>
</evidence>
<dbReference type="NCBIfam" id="TIGR00318">
    <property type="entry name" value="cyaB"/>
    <property type="match status" value="1"/>
</dbReference>
<dbReference type="Gene3D" id="2.40.320.10">
    <property type="entry name" value="Hypothetical Protein Pfu-838710-001"/>
    <property type="match status" value="1"/>
</dbReference>
<feature type="domain" description="CYTH" evidence="1">
    <location>
        <begin position="3"/>
        <end position="185"/>
    </location>
</feature>
<comment type="caution">
    <text evidence="2">The sequence shown here is derived from an EMBL/GenBank/DDBJ whole genome shotgun (WGS) entry which is preliminary data.</text>
</comment>
<name>A0A366DHA0_9NOCA</name>
<organism evidence="2 3">
    <name type="scientific">Nocardia puris</name>
    <dbReference type="NCBI Taxonomy" id="208602"/>
    <lineage>
        <taxon>Bacteria</taxon>
        <taxon>Bacillati</taxon>
        <taxon>Actinomycetota</taxon>
        <taxon>Actinomycetes</taxon>
        <taxon>Mycobacteriales</taxon>
        <taxon>Nocardiaceae</taxon>
        <taxon>Nocardia</taxon>
    </lineage>
</organism>
<dbReference type="AlphaFoldDB" id="A0A366DHA0"/>
<dbReference type="Proteomes" id="UP000252586">
    <property type="component" value="Unassembled WGS sequence"/>
</dbReference>
<dbReference type="SUPFAM" id="SSF55154">
    <property type="entry name" value="CYTH-like phosphatases"/>
    <property type="match status" value="1"/>
</dbReference>
<dbReference type="InterPro" id="IPR033469">
    <property type="entry name" value="CYTH-like_dom_sf"/>
</dbReference>
<dbReference type="InterPro" id="IPR023577">
    <property type="entry name" value="CYTH_domain"/>
</dbReference>